<feature type="region of interest" description="Disordered" evidence="1">
    <location>
        <begin position="113"/>
        <end position="142"/>
    </location>
</feature>
<accession>A0A4Z1KG94</accession>
<dbReference type="AlphaFoldDB" id="A0A4Z1KG94"/>
<proteinExistence type="predicted"/>
<evidence type="ECO:0000256" key="1">
    <source>
        <dbReference type="SAM" id="MobiDB-lite"/>
    </source>
</evidence>
<name>A0A4Z1KG94_9HELO</name>
<sequence>MTPKVRECGIAPAFFSPTKSAITHDKESPGCGSDQASAKSAIKSLEEVSLGLVKSEKPARCSKLRPGQTRYYHWPFLATGNERYAIFASSLPLSILVRLAEAFTRGICRSDTCPSRSENANGKAALDNHKYSSSSESRIGRS</sequence>
<evidence type="ECO:0000313" key="2">
    <source>
        <dbReference type="EMBL" id="TGO84548.1"/>
    </source>
</evidence>
<feature type="compositionally biased region" description="Low complexity" evidence="1">
    <location>
        <begin position="132"/>
        <end position="142"/>
    </location>
</feature>
<comment type="caution">
    <text evidence="2">The sequence shown here is derived from an EMBL/GenBank/DDBJ whole genome shotgun (WGS) entry which is preliminary data.</text>
</comment>
<protein>
    <submittedName>
        <fullName evidence="2">Uncharacterized protein</fullName>
    </submittedName>
</protein>
<reference evidence="2 3" key="1">
    <citation type="submission" date="2017-12" db="EMBL/GenBank/DDBJ databases">
        <title>Comparative genomics of Botrytis spp.</title>
        <authorList>
            <person name="Valero-Jimenez C.A."/>
            <person name="Tapia P."/>
            <person name="Veloso J."/>
            <person name="Silva-Moreno E."/>
            <person name="Staats M."/>
            <person name="Valdes J.H."/>
            <person name="Van Kan J.A.L."/>
        </authorList>
    </citation>
    <scope>NUCLEOTIDE SEQUENCE [LARGE SCALE GENOMIC DNA]</scope>
    <source>
        <strain evidence="2 3">MUCL3349</strain>
    </source>
</reference>
<keyword evidence="3" id="KW-1185">Reference proteome</keyword>
<organism evidence="2 3">
    <name type="scientific">Botrytis porri</name>
    <dbReference type="NCBI Taxonomy" id="87229"/>
    <lineage>
        <taxon>Eukaryota</taxon>
        <taxon>Fungi</taxon>
        <taxon>Dikarya</taxon>
        <taxon>Ascomycota</taxon>
        <taxon>Pezizomycotina</taxon>
        <taxon>Leotiomycetes</taxon>
        <taxon>Helotiales</taxon>
        <taxon>Sclerotiniaceae</taxon>
        <taxon>Botrytis</taxon>
    </lineage>
</organism>
<dbReference type="EMBL" id="PQXO01000491">
    <property type="protein sequence ID" value="TGO84548.1"/>
    <property type="molecule type" value="Genomic_DNA"/>
</dbReference>
<dbReference type="Proteomes" id="UP000297280">
    <property type="component" value="Unassembled WGS sequence"/>
</dbReference>
<evidence type="ECO:0000313" key="3">
    <source>
        <dbReference type="Proteomes" id="UP000297280"/>
    </source>
</evidence>
<gene>
    <name evidence="2" type="ORF">BPOR_0492g00030</name>
</gene>